<dbReference type="AlphaFoldDB" id="A0A2W2BIR7"/>
<dbReference type="Pfam" id="PF22564">
    <property type="entry name" value="HAAS"/>
    <property type="match status" value="1"/>
</dbReference>
<comment type="caution">
    <text evidence="3">The sequence shown here is derived from an EMBL/GenBank/DDBJ whole genome shotgun (WGS) entry which is preliminary data.</text>
</comment>
<evidence type="ECO:0000256" key="2">
    <source>
        <dbReference type="SAM" id="Phobius"/>
    </source>
</evidence>
<keyword evidence="2" id="KW-1133">Transmembrane helix</keyword>
<keyword evidence="4" id="KW-1185">Reference proteome</keyword>
<gene>
    <name evidence="3" type="ORF">C1I92_27155</name>
</gene>
<evidence type="ECO:0000313" key="3">
    <source>
        <dbReference type="EMBL" id="PZF80208.1"/>
    </source>
</evidence>
<proteinExistence type="predicted"/>
<name>A0A2W2BIR7_9ACTN</name>
<evidence type="ECO:0000256" key="1">
    <source>
        <dbReference type="SAM" id="MobiDB-lite"/>
    </source>
</evidence>
<feature type="transmembrane region" description="Helical" evidence="2">
    <location>
        <begin position="129"/>
        <end position="150"/>
    </location>
</feature>
<sequence length="395" mass="41640">MSTTRATAHPAVATYVAAVRDELGDLPADELAEIAEDVRDHLDHVAAEYGDDVTIAVLIDRLGAPAAYAAELRAAAGLPEPEPEVAPERAGFGRRLLRFMVAFFGWGTVGLLAIAFLDTLFGLSGAPAMFAVPALVFAMLAVGGALLLVVGREDATAELRQLPTATLLAQVEEWVRSMPWGRPLIDLIVSLRPAWWLARAAALGLIVAFVAGSIPFGIVVFLVAAVASVWLGRRAVAGEIHGPRLVAVQLANAGLAIGGLVAVGSAASFAAGDHVQYVDGGYGYDYPGPGFFDENGAHISNIFPYGADGTLLENVRLYDQDGRPIDLGWFEECYDGGYDEQSFTAANPWGDHVFPRLTVEVSANGNCQAPRLDPPFGEQLPGTTPAPVATVAPEK</sequence>
<dbReference type="EMBL" id="POTW01000096">
    <property type="protein sequence ID" value="PZF80208.1"/>
    <property type="molecule type" value="Genomic_DNA"/>
</dbReference>
<feature type="transmembrane region" description="Helical" evidence="2">
    <location>
        <begin position="96"/>
        <end position="117"/>
    </location>
</feature>
<evidence type="ECO:0000313" key="4">
    <source>
        <dbReference type="Proteomes" id="UP000248764"/>
    </source>
</evidence>
<keyword evidence="2" id="KW-0812">Transmembrane</keyword>
<feature type="transmembrane region" description="Helical" evidence="2">
    <location>
        <begin position="200"/>
        <end position="230"/>
    </location>
</feature>
<dbReference type="RefSeq" id="WP_111257762.1">
    <property type="nucleotide sequence ID" value="NZ_POTW01000096.1"/>
</dbReference>
<keyword evidence="2" id="KW-0472">Membrane</keyword>
<organism evidence="3 4">
    <name type="scientific">Jiangella anatolica</name>
    <dbReference type="NCBI Taxonomy" id="2670374"/>
    <lineage>
        <taxon>Bacteria</taxon>
        <taxon>Bacillati</taxon>
        <taxon>Actinomycetota</taxon>
        <taxon>Actinomycetes</taxon>
        <taxon>Jiangellales</taxon>
        <taxon>Jiangellaceae</taxon>
        <taxon>Jiangella</taxon>
    </lineage>
</organism>
<dbReference type="Proteomes" id="UP000248764">
    <property type="component" value="Unassembled WGS sequence"/>
</dbReference>
<accession>A0A2W2BIR7</accession>
<reference evidence="3 4" key="1">
    <citation type="submission" date="2018-01" db="EMBL/GenBank/DDBJ databases">
        <title>Draft genome sequence of Jiangella sp. GTF31.</title>
        <authorList>
            <person name="Sahin N."/>
            <person name="Ay H."/>
            <person name="Saygin H."/>
        </authorList>
    </citation>
    <scope>NUCLEOTIDE SEQUENCE [LARGE SCALE GENOMIC DNA]</scope>
    <source>
        <strain evidence="3 4">GTF31</strain>
    </source>
</reference>
<feature type="region of interest" description="Disordered" evidence="1">
    <location>
        <begin position="372"/>
        <end position="395"/>
    </location>
</feature>
<feature type="transmembrane region" description="Helical" evidence="2">
    <location>
        <begin position="250"/>
        <end position="271"/>
    </location>
</feature>
<protein>
    <submittedName>
        <fullName evidence="3">Uncharacterized protein</fullName>
    </submittedName>
</protein>